<dbReference type="InterPro" id="IPR015897">
    <property type="entry name" value="CHK_kinase-like"/>
</dbReference>
<dbReference type="PANTHER" id="PTHR11012">
    <property type="entry name" value="PROTEIN KINASE-LIKE DOMAIN-CONTAINING"/>
    <property type="match status" value="1"/>
</dbReference>
<dbReference type="InParanoid" id="Q29F47"/>
<dbReference type="SUPFAM" id="SSF56112">
    <property type="entry name" value="Protein kinase-like (PK-like)"/>
    <property type="match status" value="1"/>
</dbReference>
<reference evidence="3" key="1">
    <citation type="submission" date="2025-08" db="UniProtKB">
        <authorList>
            <consortium name="RefSeq"/>
        </authorList>
    </citation>
    <scope>IDENTIFICATION</scope>
    <source>
        <strain evidence="3">MV-25-SWS-2005</strain>
        <tissue evidence="3">Whole body</tissue>
    </source>
</reference>
<dbReference type="HOGENOM" id="CLU_010718_6_1_1"/>
<organism evidence="2 3">
    <name type="scientific">Drosophila pseudoobscura pseudoobscura</name>
    <name type="common">Fruit fly</name>
    <dbReference type="NCBI Taxonomy" id="46245"/>
    <lineage>
        <taxon>Eukaryota</taxon>
        <taxon>Metazoa</taxon>
        <taxon>Ecdysozoa</taxon>
        <taxon>Arthropoda</taxon>
        <taxon>Hexapoda</taxon>
        <taxon>Insecta</taxon>
        <taxon>Pterygota</taxon>
        <taxon>Neoptera</taxon>
        <taxon>Endopterygota</taxon>
        <taxon>Diptera</taxon>
        <taxon>Brachycera</taxon>
        <taxon>Muscomorpha</taxon>
        <taxon>Ephydroidea</taxon>
        <taxon>Drosophilidae</taxon>
        <taxon>Drosophila</taxon>
        <taxon>Sophophora</taxon>
    </lineage>
</organism>
<evidence type="ECO:0000313" key="2">
    <source>
        <dbReference type="Proteomes" id="UP000001819"/>
    </source>
</evidence>
<dbReference type="InterPro" id="IPR004119">
    <property type="entry name" value="EcKL"/>
</dbReference>
<dbReference type="eggNOG" id="ENOG502SGND">
    <property type="taxonomic scope" value="Eukaryota"/>
</dbReference>
<dbReference type="Proteomes" id="UP000001819">
    <property type="component" value="Chromosome X"/>
</dbReference>
<accession>A0A6I8UED6</accession>
<dbReference type="KEGG" id="dpo:4813997"/>
<dbReference type="Pfam" id="PF02958">
    <property type="entry name" value="EcKL"/>
    <property type="match status" value="1"/>
</dbReference>
<keyword evidence="2" id="KW-1185">Reference proteome</keyword>
<gene>
    <name evidence="3" type="primary">LOC4813997</name>
</gene>
<dbReference type="InterPro" id="IPR011009">
    <property type="entry name" value="Kinase-like_dom_sf"/>
</dbReference>
<dbReference type="SMART" id="SM00587">
    <property type="entry name" value="CHK"/>
    <property type="match status" value="1"/>
</dbReference>
<dbReference type="Bgee" id="FBgn0079025">
    <property type="expression patterns" value="Expressed in insect adult head and 1 other cell type or tissue"/>
</dbReference>
<name>Q29F47_DROPS</name>
<dbReference type="RefSeq" id="XP_001354173.3">
    <property type="nucleotide sequence ID" value="XM_001354137.4"/>
</dbReference>
<evidence type="ECO:0000313" key="3">
    <source>
        <dbReference type="RefSeq" id="XP_001354173.3"/>
    </source>
</evidence>
<protein>
    <recommendedName>
        <fullName evidence="1">CHK kinase-like domain-containing protein</fullName>
    </recommendedName>
</protein>
<accession>Q29F47</accession>
<dbReference type="Gene3D" id="3.90.1200.10">
    <property type="match status" value="1"/>
</dbReference>
<sequence>MSCLSRSQENAAAAETEFGYLFRQQLESHRKQPLPINQSSEMDTMAVAVPPAAGPSNGGGMAMAVTMGMGMDISVINQYEENVEHLRQLFSQNHLVSFRIDHIACSAGSSSGDNYMSVVKRVTISQDQEQPITSEAVTVIVKRQIPSLSRRQLYRCEEAFSNEINAYRHLVPLLRRYSQQPLFPLCHIAESHDQSETGEPIIVLQDLKALGYRMKDRLDGLELEHCLLVMKKLAQMHAASLAAQQLESALFAAQVEHMSEIVYCEDAAEFYSTILDTSVQQALDSLSSSNADGSLTTPISLIEGLRPKLFEQLQRNINAAAESPFSVVCHGDLWVNNIMFRSEPDEVIFFDLQAMRRTSPVFDILHFIYTSTRRRLRDDHTDTLLAAYAEAVAKELNQQLKHTPAAKQLDQLSDTFSLQRLTTEYVRQVHYGLAIGMWILPAVTFDPNNLPNLDVMSEQNLTGKEIKCTQTLTSEYHLRIRELVMEFYERGYLQTQRPPV</sequence>
<proteinExistence type="predicted"/>
<dbReference type="GeneID" id="4813997"/>
<dbReference type="STRING" id="46245.Q29F47"/>
<dbReference type="PANTHER" id="PTHR11012:SF47">
    <property type="entry name" value="GH22833P"/>
    <property type="match status" value="1"/>
</dbReference>
<evidence type="ECO:0000259" key="1">
    <source>
        <dbReference type="SMART" id="SM00587"/>
    </source>
</evidence>
<feature type="domain" description="CHK kinase-like" evidence="1">
    <location>
        <begin position="202"/>
        <end position="398"/>
    </location>
</feature>
<dbReference type="AlphaFoldDB" id="Q29F47"/>